<organism evidence="2 3">
    <name type="scientific">Nocardia transvalensis</name>
    <dbReference type="NCBI Taxonomy" id="37333"/>
    <lineage>
        <taxon>Bacteria</taxon>
        <taxon>Bacillati</taxon>
        <taxon>Actinomycetota</taxon>
        <taxon>Actinomycetes</taxon>
        <taxon>Mycobacteriales</taxon>
        <taxon>Nocardiaceae</taxon>
        <taxon>Nocardia</taxon>
    </lineage>
</organism>
<feature type="transmembrane region" description="Helical" evidence="1">
    <location>
        <begin position="12"/>
        <end position="34"/>
    </location>
</feature>
<dbReference type="AlphaFoldDB" id="A0A7W9PIN2"/>
<gene>
    <name evidence="2" type="ORF">BJY24_005794</name>
</gene>
<evidence type="ECO:0000313" key="3">
    <source>
        <dbReference type="Proteomes" id="UP000540412"/>
    </source>
</evidence>
<dbReference type="EMBL" id="JACHIT010000002">
    <property type="protein sequence ID" value="MBB5916882.1"/>
    <property type="molecule type" value="Genomic_DNA"/>
</dbReference>
<evidence type="ECO:0000313" key="2">
    <source>
        <dbReference type="EMBL" id="MBB5916882.1"/>
    </source>
</evidence>
<sequence length="35" mass="3607">MDPYTIVTWANAGLALVSNGLAVASQALSLVLSFL</sequence>
<keyword evidence="3" id="KW-1185">Reference proteome</keyword>
<keyword evidence="1" id="KW-0812">Transmembrane</keyword>
<protein>
    <submittedName>
        <fullName evidence="2">Uncharacterized protein</fullName>
    </submittedName>
</protein>
<keyword evidence="1" id="KW-0472">Membrane</keyword>
<accession>A0A7W9PIN2</accession>
<reference evidence="2 3" key="1">
    <citation type="submission" date="2020-08" db="EMBL/GenBank/DDBJ databases">
        <title>Sequencing the genomes of 1000 actinobacteria strains.</title>
        <authorList>
            <person name="Klenk H.-P."/>
        </authorList>
    </citation>
    <scope>NUCLEOTIDE SEQUENCE [LARGE SCALE GENOMIC DNA]</scope>
    <source>
        <strain evidence="2 3">DSM 43582</strain>
    </source>
</reference>
<evidence type="ECO:0000256" key="1">
    <source>
        <dbReference type="SAM" id="Phobius"/>
    </source>
</evidence>
<dbReference type="Proteomes" id="UP000540412">
    <property type="component" value="Unassembled WGS sequence"/>
</dbReference>
<name>A0A7W9PIN2_9NOCA</name>
<comment type="caution">
    <text evidence="2">The sequence shown here is derived from an EMBL/GenBank/DDBJ whole genome shotgun (WGS) entry which is preliminary data.</text>
</comment>
<proteinExistence type="predicted"/>
<keyword evidence="1" id="KW-1133">Transmembrane helix</keyword>